<sequence>MHFVIKKNELLTGLQQIVRVIPSRTTKPILYGVKIDAEFNRVKMTAYDLEIGLEILIENNDQDQNEVLQVEEPGSTVLNAKFLLEIVRKLPQQLVRFDMKNRIATIQSGAATYTLNGLDSREFPLLPQVDDDEKLSMGCSLFLQAIQKTVYAVATIESRPTLTGVHFRLKEDTLTLTGTDSHRLSNLKISVDTLKEYSFEEAIMPSKTLQELLRILPASEEMVEITLADHQMLIRYDNIHFYSRLIEGTYPDISRIIPESFRTSIQIGTKRLIESIERAALLARENDNHVIRIHLRPSQTEITSTSQELGKVSEVIEPLSFEGEELLLACNARFLLESLRTIDTEDVSIQFTGPGSAFILKPIESDTNHLQLILPVRLNHA</sequence>
<organism evidence="14 15">
    <name type="scientific">Ferroacidibacillus organovorans</name>
    <dbReference type="NCBI Taxonomy" id="1765683"/>
    <lineage>
        <taxon>Bacteria</taxon>
        <taxon>Bacillati</taxon>
        <taxon>Bacillota</taxon>
        <taxon>Bacilli</taxon>
        <taxon>Bacillales</taxon>
        <taxon>Alicyclobacillaceae</taxon>
        <taxon>Ferroacidibacillus</taxon>
    </lineage>
</organism>
<dbReference type="PANTHER" id="PTHR30478:SF0">
    <property type="entry name" value="BETA SLIDING CLAMP"/>
    <property type="match status" value="1"/>
</dbReference>
<keyword evidence="4 10" id="KW-0963">Cytoplasm</keyword>
<dbReference type="InterPro" id="IPR001001">
    <property type="entry name" value="DNA_polIII_beta"/>
</dbReference>
<comment type="similarity">
    <text evidence="2 10">Belongs to the beta sliding clamp family.</text>
</comment>
<dbReference type="InterPro" id="IPR022634">
    <property type="entry name" value="DNA_polIII_beta_N"/>
</dbReference>
<reference evidence="14 15" key="1">
    <citation type="submission" date="2015-12" db="EMBL/GenBank/DDBJ databases">
        <title>Draft genome sequence of Acidibacillus ferrooxidans ITV001, isolated from a chalcopyrite acid mine drainage site in Brazil.</title>
        <authorList>
            <person name="Dall'Agnol H."/>
            <person name="Nancucheo I."/>
            <person name="Johnson B."/>
            <person name="Oliveira R."/>
            <person name="Leite L."/>
            <person name="Pylro V."/>
            <person name="Nunes G.L."/>
            <person name="Tzotzos G."/>
            <person name="Fernandes G.R."/>
            <person name="Dutra J."/>
            <person name="Orellana S.C."/>
            <person name="Oliveira G."/>
        </authorList>
    </citation>
    <scope>NUCLEOTIDE SEQUENCE [LARGE SCALE GENOMIC DNA]</scope>
    <source>
        <strain evidence="15">ITV01</strain>
    </source>
</reference>
<comment type="subcellular location">
    <subcellularLocation>
        <location evidence="1 10">Cytoplasm</location>
    </subcellularLocation>
</comment>
<comment type="subunit">
    <text evidence="10">Forms a ring-shaped head-to-tail homodimer around DNA.</text>
</comment>
<keyword evidence="7 10" id="KW-0235">DNA replication</keyword>
<dbReference type="GO" id="GO:0005737">
    <property type="term" value="C:cytoplasm"/>
    <property type="evidence" value="ECO:0007669"/>
    <property type="project" value="UniProtKB-SubCell"/>
</dbReference>
<dbReference type="SUPFAM" id="SSF55979">
    <property type="entry name" value="DNA clamp"/>
    <property type="match status" value="3"/>
</dbReference>
<evidence type="ECO:0000256" key="2">
    <source>
        <dbReference type="ARBA" id="ARBA00010752"/>
    </source>
</evidence>
<evidence type="ECO:0000313" key="15">
    <source>
        <dbReference type="Proteomes" id="UP000053557"/>
    </source>
</evidence>
<evidence type="ECO:0000256" key="9">
    <source>
        <dbReference type="ARBA" id="ARBA00023125"/>
    </source>
</evidence>
<feature type="domain" description="DNA polymerase III beta sliding clamp N-terminal" evidence="11">
    <location>
        <begin position="1"/>
        <end position="127"/>
    </location>
</feature>
<accession>A0A117SY85</accession>
<dbReference type="GO" id="GO:0008408">
    <property type="term" value="F:3'-5' exonuclease activity"/>
    <property type="evidence" value="ECO:0007669"/>
    <property type="project" value="InterPro"/>
</dbReference>
<dbReference type="Pfam" id="PF02768">
    <property type="entry name" value="DNA_pol3_beta_3"/>
    <property type="match status" value="1"/>
</dbReference>
<evidence type="ECO:0000259" key="13">
    <source>
        <dbReference type="Pfam" id="PF02768"/>
    </source>
</evidence>
<proteinExistence type="inferred from homology"/>
<dbReference type="Gene3D" id="3.10.150.10">
    <property type="entry name" value="DNA Polymerase III, subunit A, domain 2"/>
    <property type="match status" value="1"/>
</dbReference>
<name>A0A117SY85_9BACL</name>
<dbReference type="InterPro" id="IPR022637">
    <property type="entry name" value="DNA_polIII_beta_cen"/>
</dbReference>
<comment type="function">
    <text evidence="10">Confers DNA tethering and processivity to DNA polymerases and other proteins. Acts as a clamp, forming a ring around DNA (a reaction catalyzed by the clamp-loading complex) which diffuses in an ATP-independent manner freely and bidirectionally along dsDNA. Initially characterized for its ability to contact the catalytic subunit of DNA polymerase III (Pol III), a complex, multichain enzyme responsible for most of the replicative synthesis in bacteria; Pol III exhibits 3'-5' exonuclease proofreading activity. The beta chain is required for initiation of replication as well as for processivity of DNA replication.</text>
</comment>
<comment type="caution">
    <text evidence="14">The sequence shown here is derived from an EMBL/GenBank/DDBJ whole genome shotgun (WGS) entry which is preliminary data.</text>
</comment>
<evidence type="ECO:0000256" key="10">
    <source>
        <dbReference type="PIRNR" id="PIRNR000804"/>
    </source>
</evidence>
<dbReference type="GO" id="GO:0006271">
    <property type="term" value="P:DNA strand elongation involved in DNA replication"/>
    <property type="evidence" value="ECO:0007669"/>
    <property type="project" value="TreeGrafter"/>
</dbReference>
<evidence type="ECO:0000256" key="5">
    <source>
        <dbReference type="ARBA" id="ARBA00022679"/>
    </source>
</evidence>
<evidence type="ECO:0000256" key="3">
    <source>
        <dbReference type="ARBA" id="ARBA00021035"/>
    </source>
</evidence>
<protein>
    <recommendedName>
        <fullName evidence="3 10">Beta sliding clamp</fullName>
    </recommendedName>
</protein>
<evidence type="ECO:0000256" key="8">
    <source>
        <dbReference type="ARBA" id="ARBA00022932"/>
    </source>
</evidence>
<dbReference type="InterPro" id="IPR046938">
    <property type="entry name" value="DNA_clamp_sf"/>
</dbReference>
<evidence type="ECO:0000259" key="11">
    <source>
        <dbReference type="Pfam" id="PF00712"/>
    </source>
</evidence>
<dbReference type="PIRSF" id="PIRSF000804">
    <property type="entry name" value="DNA_pol_III_b"/>
    <property type="match status" value="1"/>
</dbReference>
<dbReference type="Pfam" id="PF00712">
    <property type="entry name" value="DNA_pol3_beta"/>
    <property type="match status" value="1"/>
</dbReference>
<dbReference type="SMART" id="SM00480">
    <property type="entry name" value="POL3Bc"/>
    <property type="match status" value="1"/>
</dbReference>
<feature type="domain" description="DNA polymerase III beta sliding clamp central" evidence="12">
    <location>
        <begin position="141"/>
        <end position="252"/>
    </location>
</feature>
<keyword evidence="6 10" id="KW-0548">Nucleotidyltransferase</keyword>
<evidence type="ECO:0000313" key="14">
    <source>
        <dbReference type="EMBL" id="KUO96528.1"/>
    </source>
</evidence>
<evidence type="ECO:0000256" key="7">
    <source>
        <dbReference type="ARBA" id="ARBA00022705"/>
    </source>
</evidence>
<dbReference type="GO" id="GO:0003887">
    <property type="term" value="F:DNA-directed DNA polymerase activity"/>
    <property type="evidence" value="ECO:0007669"/>
    <property type="project" value="UniProtKB-UniRule"/>
</dbReference>
<evidence type="ECO:0000256" key="6">
    <source>
        <dbReference type="ARBA" id="ARBA00022695"/>
    </source>
</evidence>
<keyword evidence="5 10" id="KW-0808">Transferase</keyword>
<dbReference type="Gene3D" id="3.70.10.10">
    <property type="match status" value="1"/>
</dbReference>
<dbReference type="GO" id="GO:0003677">
    <property type="term" value="F:DNA binding"/>
    <property type="evidence" value="ECO:0007669"/>
    <property type="project" value="UniProtKB-UniRule"/>
</dbReference>
<keyword evidence="8 10" id="KW-0239">DNA-directed DNA polymerase</keyword>
<dbReference type="PANTHER" id="PTHR30478">
    <property type="entry name" value="DNA POLYMERASE III SUBUNIT BETA"/>
    <property type="match status" value="1"/>
</dbReference>
<feature type="domain" description="DNA polymerase III beta sliding clamp C-terminal" evidence="13">
    <location>
        <begin position="255"/>
        <end position="377"/>
    </location>
</feature>
<evidence type="ECO:0000259" key="12">
    <source>
        <dbReference type="Pfam" id="PF02767"/>
    </source>
</evidence>
<keyword evidence="9" id="KW-0238">DNA-binding</keyword>
<dbReference type="AlphaFoldDB" id="A0A117SY85"/>
<dbReference type="InterPro" id="IPR022635">
    <property type="entry name" value="DNA_polIII_beta_C"/>
</dbReference>
<dbReference type="RefSeq" id="WP_067713177.1">
    <property type="nucleotide sequence ID" value="NZ_LPVJ01000011.1"/>
</dbReference>
<dbReference type="Proteomes" id="UP000053557">
    <property type="component" value="Unassembled WGS sequence"/>
</dbReference>
<keyword evidence="15" id="KW-1185">Reference proteome</keyword>
<evidence type="ECO:0000256" key="4">
    <source>
        <dbReference type="ARBA" id="ARBA00022490"/>
    </source>
</evidence>
<dbReference type="NCBIfam" id="TIGR00663">
    <property type="entry name" value="dnan"/>
    <property type="match status" value="1"/>
</dbReference>
<dbReference type="OrthoDB" id="8421503at2"/>
<dbReference type="Pfam" id="PF02767">
    <property type="entry name" value="DNA_pol3_beta_2"/>
    <property type="match status" value="1"/>
</dbReference>
<gene>
    <name evidence="14" type="ORF">ATW55_00100</name>
</gene>
<dbReference type="GO" id="GO:0009360">
    <property type="term" value="C:DNA polymerase III complex"/>
    <property type="evidence" value="ECO:0007669"/>
    <property type="project" value="InterPro"/>
</dbReference>
<dbReference type="CDD" id="cd00140">
    <property type="entry name" value="beta_clamp"/>
    <property type="match status" value="1"/>
</dbReference>
<evidence type="ECO:0000256" key="1">
    <source>
        <dbReference type="ARBA" id="ARBA00004496"/>
    </source>
</evidence>
<dbReference type="EMBL" id="LPVJ01000011">
    <property type="protein sequence ID" value="KUO96528.1"/>
    <property type="molecule type" value="Genomic_DNA"/>
</dbReference>